<evidence type="ECO:0000256" key="3">
    <source>
        <dbReference type="PROSITE-ProRule" id="PRU00339"/>
    </source>
</evidence>
<dbReference type="PROSITE" id="PS51257">
    <property type="entry name" value="PROKAR_LIPOPROTEIN"/>
    <property type="match status" value="1"/>
</dbReference>
<dbReference type="SMART" id="SM00028">
    <property type="entry name" value="TPR"/>
    <property type="match status" value="10"/>
</dbReference>
<dbReference type="InterPro" id="IPR051012">
    <property type="entry name" value="CellSynth/LPSAsmb/PSIAsmb"/>
</dbReference>
<dbReference type="SUPFAM" id="SSF48452">
    <property type="entry name" value="TPR-like"/>
    <property type="match status" value="3"/>
</dbReference>
<dbReference type="InterPro" id="IPR019734">
    <property type="entry name" value="TPR_rpt"/>
</dbReference>
<evidence type="ECO:0000256" key="1">
    <source>
        <dbReference type="ARBA" id="ARBA00022737"/>
    </source>
</evidence>
<feature type="repeat" description="TPR" evidence="3">
    <location>
        <begin position="583"/>
        <end position="616"/>
    </location>
</feature>
<proteinExistence type="predicted"/>
<reference evidence="5" key="1">
    <citation type="journal article" date="2021" name="ISME J.">
        <title>Evolutionary origin and ecological implication of a unique nif island in free-living Bradyrhizobium lineages.</title>
        <authorList>
            <person name="Tao J."/>
        </authorList>
    </citation>
    <scope>NUCLEOTIDE SEQUENCE [LARGE SCALE GENOMIC DNA]</scope>
    <source>
        <strain evidence="5">SZCCT0094</strain>
    </source>
</reference>
<feature type="repeat" description="TPR" evidence="3">
    <location>
        <begin position="617"/>
        <end position="650"/>
    </location>
</feature>
<gene>
    <name evidence="4" type="ORF">JQ619_21875</name>
</gene>
<evidence type="ECO:0000313" key="5">
    <source>
        <dbReference type="Proteomes" id="UP001314635"/>
    </source>
</evidence>
<accession>A0ABS5GCV1</accession>
<dbReference type="Proteomes" id="UP001314635">
    <property type="component" value="Unassembled WGS sequence"/>
</dbReference>
<keyword evidence="5" id="KW-1185">Reference proteome</keyword>
<keyword evidence="1" id="KW-0677">Repeat</keyword>
<sequence>MFRPEGCSMVCVGSKRYLGRIVAAALITMLAGCGSPEKRSQDYYERGMALLEKNDDLNARVALSTSLKFNSNRLDALRALAGIDERLKDTGALFQVLRRIVELDPKDFDARLRLAKILFANNGNDAALKLLDAATAEDKGRADYHALRAAVLFKAGDLAGAVRDAEQTIRLEPGNFDALMVLASAQVARGDVDAALQMISQLPSASQDDTRVLALKVAIYGRKRDLVQTEATLKKLVDSKPEFREQLVNLYVEQRRLDEAEKELRTAAADSSADVATNLRLVRFLASFRSPAAAQEQLESRIKAGGDVFPYQMSLADLDYLQGNLDQATSLLESVVKTAAPDRALAAKNRLAQVYIRRGNTEMANKLVSEVLEKDRRNTGALKLRAAMRLDAGQVDGAIADLREALNNEPKSPELLLMFGAAFERSGKAELAARQYADAAKFSNFAPPFVLPYAAFLQGVPDLAQAETVLLESIARNPRSLPLLQALAQVRIARKNWTGALAVADVIRGAEDSAGIADQVRAAALAGQNKLEASVASLEEAHAAAPDAVRPATLLVAAYLRSGRPEKAEALLTDMLKRRPDESALLLLMGQTQSAKGRTDEAKTIFKRVITQQPKNEAAYRSLSELYANEKSFNEAASILKEGLKENPDNLNLRLSQASLSLARGDNDGAIAAYEAVLKDDPNALLAVNNLASLLLDERTDRASLDRAVQLAERLKSSDLPQFQDTYAWAQVKRGNTAEAVKLLESVIARVPSFSAARYHLAQGYLAMGRAAQANEQLKLALGAEPDGTPLKDKIRAAIR</sequence>
<dbReference type="Pfam" id="PF14559">
    <property type="entry name" value="TPR_19"/>
    <property type="match status" value="5"/>
</dbReference>
<comment type="caution">
    <text evidence="4">The sequence shown here is derived from an EMBL/GenBank/DDBJ whole genome shotgun (WGS) entry which is preliminary data.</text>
</comment>
<dbReference type="PANTHER" id="PTHR45586">
    <property type="entry name" value="TPR REPEAT-CONTAINING PROTEIN PA4667"/>
    <property type="match status" value="1"/>
</dbReference>
<dbReference type="Pfam" id="PF13432">
    <property type="entry name" value="TPR_16"/>
    <property type="match status" value="2"/>
</dbReference>
<dbReference type="PANTHER" id="PTHR45586:SF1">
    <property type="entry name" value="LIPOPOLYSACCHARIDE ASSEMBLY PROTEIN B"/>
    <property type="match status" value="1"/>
</dbReference>
<name>A0ABS5GCV1_9BRAD</name>
<protein>
    <submittedName>
        <fullName evidence="4">Tetratricopeptide repeat protein</fullName>
    </submittedName>
</protein>
<dbReference type="Gene3D" id="1.25.40.10">
    <property type="entry name" value="Tetratricopeptide repeat domain"/>
    <property type="match status" value="3"/>
</dbReference>
<keyword evidence="2 3" id="KW-0802">TPR repeat</keyword>
<dbReference type="PROSITE" id="PS50005">
    <property type="entry name" value="TPR"/>
    <property type="match status" value="2"/>
</dbReference>
<evidence type="ECO:0000313" key="4">
    <source>
        <dbReference type="EMBL" id="MBR1138421.1"/>
    </source>
</evidence>
<evidence type="ECO:0000256" key="2">
    <source>
        <dbReference type="ARBA" id="ARBA00022803"/>
    </source>
</evidence>
<dbReference type="InterPro" id="IPR011990">
    <property type="entry name" value="TPR-like_helical_dom_sf"/>
</dbReference>
<dbReference type="EMBL" id="JAFCLK010000021">
    <property type="protein sequence ID" value="MBR1138421.1"/>
    <property type="molecule type" value="Genomic_DNA"/>
</dbReference>
<organism evidence="4 5">
    <name type="scientific">Bradyrhizobium denitrificans</name>
    <dbReference type="NCBI Taxonomy" id="2734912"/>
    <lineage>
        <taxon>Bacteria</taxon>
        <taxon>Pseudomonadati</taxon>
        <taxon>Pseudomonadota</taxon>
        <taxon>Alphaproteobacteria</taxon>
        <taxon>Hyphomicrobiales</taxon>
        <taxon>Nitrobacteraceae</taxon>
        <taxon>Bradyrhizobium</taxon>
    </lineage>
</organism>